<organism evidence="1 2">
    <name type="scientific">Mycobacterium colombiense</name>
    <dbReference type="NCBI Taxonomy" id="339268"/>
    <lineage>
        <taxon>Bacteria</taxon>
        <taxon>Bacillati</taxon>
        <taxon>Actinomycetota</taxon>
        <taxon>Actinomycetes</taxon>
        <taxon>Mycobacteriales</taxon>
        <taxon>Mycobacteriaceae</taxon>
        <taxon>Mycobacterium</taxon>
        <taxon>Mycobacterium avium complex (MAC)</taxon>
    </lineage>
</organism>
<dbReference type="EMBL" id="QMEV01000014">
    <property type="protein sequence ID" value="RAV12613.1"/>
    <property type="molecule type" value="Genomic_DNA"/>
</dbReference>
<evidence type="ECO:0000313" key="1">
    <source>
        <dbReference type="EMBL" id="RAV12613.1"/>
    </source>
</evidence>
<dbReference type="AlphaFoldDB" id="A0A329M1V6"/>
<protein>
    <submittedName>
        <fullName evidence="1">Uncharacterized protein</fullName>
    </submittedName>
</protein>
<evidence type="ECO:0000313" key="2">
    <source>
        <dbReference type="Proteomes" id="UP000250915"/>
    </source>
</evidence>
<proteinExistence type="predicted"/>
<dbReference type="OrthoDB" id="4751121at2"/>
<gene>
    <name evidence="1" type="ORF">DQP57_09695</name>
</gene>
<accession>A0A329M1V6</accession>
<sequence>MRVNNAGVQAIAARWAVSADDLNAMVSPATFGLSWQPSATAVNAAHADVTVFTAALAARVGSTATHVSEADRRYLANENRSANQLASVVQPVISV</sequence>
<name>A0A329M1V6_9MYCO</name>
<dbReference type="Proteomes" id="UP000250915">
    <property type="component" value="Unassembled WGS sequence"/>
</dbReference>
<comment type="caution">
    <text evidence="1">The sequence shown here is derived from an EMBL/GenBank/DDBJ whole genome shotgun (WGS) entry which is preliminary data.</text>
</comment>
<reference evidence="1 2" key="1">
    <citation type="submission" date="2018-06" db="EMBL/GenBank/DDBJ databases">
        <title>NTM in soil in Japan.</title>
        <authorList>
            <person name="Ohya K."/>
        </authorList>
    </citation>
    <scope>NUCLEOTIDE SEQUENCE [LARGE SCALE GENOMIC DNA]</scope>
    <source>
        <strain evidence="1 2">GF28</strain>
    </source>
</reference>